<keyword evidence="1" id="KW-0732">Signal</keyword>
<dbReference type="AlphaFoldDB" id="A0A1X6YBV7"/>
<accession>A0A1X6YBV7</accession>
<dbReference type="Proteomes" id="UP000193207">
    <property type="component" value="Unassembled WGS sequence"/>
</dbReference>
<protein>
    <recommendedName>
        <fullName evidence="4">LPS-assembly lipoprotein LptE</fullName>
    </recommendedName>
</protein>
<sequence>MTARPALNKALLPFVAMAMCMLLVSCGFTPAYGEKSEARAVLERIRLENPRDRNEYRFLKAVEARIPQSADPLYEVRYRVRARDRGVPVRGVPRRQLHGDVRYHVVDLSSGKRVLTDEIETFTSYTDEGDLRIPQKLDAEERLMQILADQFVTRMTIKSARIAPRSE</sequence>
<dbReference type="OrthoDB" id="7629596at2"/>
<evidence type="ECO:0000256" key="1">
    <source>
        <dbReference type="SAM" id="SignalP"/>
    </source>
</evidence>
<proteinExistence type="predicted"/>
<keyword evidence="3" id="KW-1185">Reference proteome</keyword>
<name>A0A1X6YBV7_9RHOB</name>
<dbReference type="EMBL" id="FWFU01000001">
    <property type="protein sequence ID" value="SLN16123.1"/>
    <property type="molecule type" value="Genomic_DNA"/>
</dbReference>
<evidence type="ECO:0008006" key="4">
    <source>
        <dbReference type="Google" id="ProtNLM"/>
    </source>
</evidence>
<gene>
    <name evidence="2" type="ORF">ROH8110_00405</name>
</gene>
<evidence type="ECO:0000313" key="2">
    <source>
        <dbReference type="EMBL" id="SLN16123.1"/>
    </source>
</evidence>
<feature type="chain" id="PRO_5013004934" description="LPS-assembly lipoprotein LptE" evidence="1">
    <location>
        <begin position="19"/>
        <end position="167"/>
    </location>
</feature>
<organism evidence="2 3">
    <name type="scientific">Roseovarius halotolerans</name>
    <dbReference type="NCBI Taxonomy" id="505353"/>
    <lineage>
        <taxon>Bacteria</taxon>
        <taxon>Pseudomonadati</taxon>
        <taxon>Pseudomonadota</taxon>
        <taxon>Alphaproteobacteria</taxon>
        <taxon>Rhodobacterales</taxon>
        <taxon>Roseobacteraceae</taxon>
        <taxon>Roseovarius</taxon>
    </lineage>
</organism>
<evidence type="ECO:0000313" key="3">
    <source>
        <dbReference type="Proteomes" id="UP000193207"/>
    </source>
</evidence>
<reference evidence="2 3" key="1">
    <citation type="submission" date="2017-03" db="EMBL/GenBank/DDBJ databases">
        <authorList>
            <person name="Afonso C.L."/>
            <person name="Miller P.J."/>
            <person name="Scott M.A."/>
            <person name="Spackman E."/>
            <person name="Goraichik I."/>
            <person name="Dimitrov K.M."/>
            <person name="Suarez D.L."/>
            <person name="Swayne D.E."/>
        </authorList>
    </citation>
    <scope>NUCLEOTIDE SEQUENCE [LARGE SCALE GENOMIC DNA]</scope>
    <source>
        <strain evidence="2 3">CECT 8110</strain>
    </source>
</reference>
<dbReference type="Gene3D" id="3.30.160.150">
    <property type="entry name" value="Lipoprotein like domain"/>
    <property type="match status" value="1"/>
</dbReference>
<dbReference type="PROSITE" id="PS51257">
    <property type="entry name" value="PROKAR_LIPOPROTEIN"/>
    <property type="match status" value="1"/>
</dbReference>
<feature type="signal peptide" evidence="1">
    <location>
        <begin position="1"/>
        <end position="18"/>
    </location>
</feature>